<organism evidence="2 3">
    <name type="scientific">Thermobifida fusca TM51</name>
    <dbReference type="NCBI Taxonomy" id="1169414"/>
    <lineage>
        <taxon>Bacteria</taxon>
        <taxon>Bacillati</taxon>
        <taxon>Actinomycetota</taxon>
        <taxon>Actinomycetes</taxon>
        <taxon>Streptosporangiales</taxon>
        <taxon>Nocardiopsidaceae</taxon>
        <taxon>Thermobifida</taxon>
    </lineage>
</organism>
<dbReference type="EMBL" id="AOSG01000014">
    <property type="protein sequence ID" value="EOR72383.1"/>
    <property type="molecule type" value="Genomic_DNA"/>
</dbReference>
<proteinExistence type="predicted"/>
<sequence length="338" mass="36811">MLCLLLCLVSVAVVGDSADRPAGRRGGDGMAVLRRAAETSVRLSYQGVRVVSWVDSTGRTETARLNILHQPGVGTLVSPLHDTGEGTNLLVGSTPWGRVGKDVLDVLETNFWVRTEGETQIGQRSAVGVVAQRDNGQVAARFWTDEHTGLLLRREVYDISGEVAQTSVFESIQFGVDAAALAEETRQPDVVSRPWGDELDPQELRQLRDEGWVLPERLLWGFELVEARATGEGDERITHLTYSDGISVISVFTQRGSLGGAAVTGLRRTEEDGALVHVADEGGQHQRIWEADGFVHTVLADAPAGLVADVLHALPPPDRHGFWERVGRGFERVGTWLD</sequence>
<evidence type="ECO:0000313" key="3">
    <source>
        <dbReference type="Proteomes" id="UP000014184"/>
    </source>
</evidence>
<keyword evidence="3" id="KW-1185">Reference proteome</keyword>
<dbReference type="AlphaFoldDB" id="A0A9P2TCY0"/>
<reference evidence="2 3" key="1">
    <citation type="journal article" date="2013" name="Genome Announc.">
        <title>Draft Genome Sequence of the Lignocellulose Decomposer Thermobifida fusca Strain TM51.</title>
        <authorList>
            <person name="Toth A."/>
            <person name="Barna T."/>
            <person name="Nagy I."/>
            <person name="Horvath B."/>
            <person name="Nagy I."/>
            <person name="Tancsics A."/>
            <person name="Kriszt B."/>
            <person name="Baka E."/>
            <person name="Fekete C."/>
            <person name="Kukolya J."/>
        </authorList>
    </citation>
    <scope>NUCLEOTIDE SEQUENCE [LARGE SCALE GENOMIC DNA]</scope>
    <source>
        <strain evidence="2 3">TM51</strain>
    </source>
</reference>
<accession>A0A9P2TCY0</accession>
<protein>
    <recommendedName>
        <fullName evidence="1">MucB/RseB N-terminal domain-containing protein</fullName>
    </recommendedName>
</protein>
<name>A0A9P2TCY0_THEFU</name>
<dbReference type="InterPro" id="IPR033434">
    <property type="entry name" value="MucB/RseB_N"/>
</dbReference>
<gene>
    <name evidence="2" type="ORF">TM51_02893</name>
</gene>
<comment type="caution">
    <text evidence="2">The sequence shown here is derived from an EMBL/GenBank/DDBJ whole genome shotgun (WGS) entry which is preliminary data.</text>
</comment>
<dbReference type="Pfam" id="PF03888">
    <property type="entry name" value="MucB_RseB"/>
    <property type="match status" value="1"/>
</dbReference>
<dbReference type="Gene3D" id="3.30.200.100">
    <property type="entry name" value="MucB/RseB, C-terminal domain"/>
    <property type="match status" value="1"/>
</dbReference>
<dbReference type="InterPro" id="IPR038484">
    <property type="entry name" value="MucB/RseB_C_sf"/>
</dbReference>
<evidence type="ECO:0000259" key="1">
    <source>
        <dbReference type="Pfam" id="PF03888"/>
    </source>
</evidence>
<evidence type="ECO:0000313" key="2">
    <source>
        <dbReference type="EMBL" id="EOR72383.1"/>
    </source>
</evidence>
<dbReference type="Proteomes" id="UP000014184">
    <property type="component" value="Unassembled WGS sequence"/>
</dbReference>
<dbReference type="Gene3D" id="2.50.20.10">
    <property type="entry name" value="Lipoprotein localisation LolA/LolB/LppX"/>
    <property type="match status" value="1"/>
</dbReference>
<feature type="domain" description="MucB/RseB N-terminal" evidence="1">
    <location>
        <begin position="104"/>
        <end position="177"/>
    </location>
</feature>